<keyword evidence="2" id="KW-0732">Signal</keyword>
<dbReference type="Gene3D" id="2.10.25.10">
    <property type="entry name" value="Laminin"/>
    <property type="match status" value="1"/>
</dbReference>
<feature type="domain" description="EGF-like" evidence="6">
    <location>
        <begin position="143"/>
        <end position="178"/>
    </location>
</feature>
<sequence>CRCAAGFTGLQCQQICSEGRFGPGCREKCRCANQAHCDPITGACRCSLGYIGAICEQPCPDGKYGPNCTLDCECYGNAKCDPVQGCCDCPPGRYGTRCQYELILKVERKTLPFGNEFWESIPNRLIIVLKIRKKFLACPAGFYGWYCSQSCDCQNGATCDPDNGQCRCLSGYFGKQCEQSCANNTYGPHCQLNCDCGKFQCDPETGKCDCPLGLHGPKCKQDSSKKTVAENIILISTRQEELFNLFCVSLCLHCNANAINSITFRFSMIIPKSDLSFVACRPGRYGKNCEYRCECYNGAICDRVTGQCTCAPGYLGATCQHEQFDIESVAKRGDLPEYDFRRKR</sequence>
<dbReference type="GO" id="GO:0005044">
    <property type="term" value="F:scavenger receptor activity"/>
    <property type="evidence" value="ECO:0007669"/>
    <property type="project" value="InterPro"/>
</dbReference>
<name>A0A183HF34_9BILA</name>
<dbReference type="PANTHER" id="PTHR24043">
    <property type="entry name" value="SCAVENGER RECEPTOR CLASS F"/>
    <property type="match status" value="1"/>
</dbReference>
<dbReference type="Pfam" id="PF00053">
    <property type="entry name" value="EGF_laminin"/>
    <property type="match status" value="2"/>
</dbReference>
<dbReference type="FunFam" id="2.170.300.10:FF:000041">
    <property type="entry name" value="Tyrosine protein kinase receptor tie-1, putative"/>
    <property type="match status" value="1"/>
</dbReference>
<dbReference type="InterPro" id="IPR000742">
    <property type="entry name" value="EGF"/>
</dbReference>
<feature type="disulfide bond" evidence="5">
    <location>
        <begin position="3"/>
        <end position="12"/>
    </location>
</feature>
<dbReference type="PROSITE" id="PS01186">
    <property type="entry name" value="EGF_2"/>
    <property type="match status" value="1"/>
</dbReference>
<feature type="disulfide bond" evidence="5">
    <location>
        <begin position="168"/>
        <end position="177"/>
    </location>
</feature>
<dbReference type="PRINTS" id="PR00011">
    <property type="entry name" value="EGFLAMININ"/>
</dbReference>
<evidence type="ECO:0000256" key="4">
    <source>
        <dbReference type="ARBA" id="ARBA00023157"/>
    </source>
</evidence>
<dbReference type="WBParaSite" id="OFLC_0000609501-mRNA-1">
    <property type="protein sequence ID" value="OFLC_0000609501-mRNA-1"/>
    <property type="gene ID" value="OFLC_0000609501"/>
</dbReference>
<dbReference type="PROSITE" id="PS50026">
    <property type="entry name" value="EGF_3"/>
    <property type="match status" value="2"/>
</dbReference>
<keyword evidence="3" id="KW-0677">Repeat</keyword>
<protein>
    <submittedName>
        <fullName evidence="9">EGF-like domain protein</fullName>
    </submittedName>
</protein>
<keyword evidence="4 5" id="KW-1015">Disulfide bond</keyword>
<dbReference type="PROSITE" id="PS00022">
    <property type="entry name" value="EGF_1"/>
    <property type="match status" value="4"/>
</dbReference>
<keyword evidence="8" id="KW-1185">Reference proteome</keyword>
<dbReference type="Proteomes" id="UP000267606">
    <property type="component" value="Unassembled WGS sequence"/>
</dbReference>
<accession>A0A183HF34</accession>
<dbReference type="SMART" id="SM00181">
    <property type="entry name" value="EGF"/>
    <property type="match status" value="5"/>
</dbReference>
<evidence type="ECO:0000259" key="6">
    <source>
        <dbReference type="PROSITE" id="PS50026"/>
    </source>
</evidence>
<feature type="domain" description="EGF-like" evidence="6">
    <location>
        <begin position="1"/>
        <end position="13"/>
    </location>
</feature>
<gene>
    <name evidence="7" type="ORF">OFLC_LOCUS6099</name>
</gene>
<keyword evidence="1 5" id="KW-0245">EGF-like domain</keyword>
<dbReference type="Gene3D" id="2.170.300.10">
    <property type="entry name" value="Tie2 ligand-binding domain superfamily"/>
    <property type="match status" value="2"/>
</dbReference>
<dbReference type="STRING" id="387005.A0A183HF34"/>
<reference evidence="7 8" key="2">
    <citation type="submission" date="2018-11" db="EMBL/GenBank/DDBJ databases">
        <authorList>
            <consortium name="Pathogen Informatics"/>
        </authorList>
    </citation>
    <scope>NUCLEOTIDE SEQUENCE [LARGE SCALE GENOMIC DNA]</scope>
</reference>
<evidence type="ECO:0000313" key="7">
    <source>
        <dbReference type="EMBL" id="VDO45390.1"/>
    </source>
</evidence>
<evidence type="ECO:0000256" key="3">
    <source>
        <dbReference type="ARBA" id="ARBA00022737"/>
    </source>
</evidence>
<evidence type="ECO:0000256" key="2">
    <source>
        <dbReference type="ARBA" id="ARBA00022729"/>
    </source>
</evidence>
<evidence type="ECO:0000256" key="1">
    <source>
        <dbReference type="ARBA" id="ARBA00022536"/>
    </source>
</evidence>
<dbReference type="PANTHER" id="PTHR24043:SF8">
    <property type="entry name" value="EGF-LIKE DOMAIN-CONTAINING PROTEIN"/>
    <property type="match status" value="1"/>
</dbReference>
<proteinExistence type="predicted"/>
<evidence type="ECO:0000313" key="9">
    <source>
        <dbReference type="WBParaSite" id="OFLC_0000609501-mRNA-1"/>
    </source>
</evidence>
<reference evidence="9" key="1">
    <citation type="submission" date="2016-06" db="UniProtKB">
        <authorList>
            <consortium name="WormBaseParasite"/>
        </authorList>
    </citation>
    <scope>IDENTIFICATION</scope>
</reference>
<dbReference type="EMBL" id="UZAJ01005607">
    <property type="protein sequence ID" value="VDO45390.1"/>
    <property type="molecule type" value="Genomic_DNA"/>
</dbReference>
<comment type="caution">
    <text evidence="5">Lacks conserved residue(s) required for the propagation of feature annotation.</text>
</comment>
<dbReference type="SMART" id="SM00180">
    <property type="entry name" value="EGF_Lam"/>
    <property type="match status" value="5"/>
</dbReference>
<dbReference type="AlphaFoldDB" id="A0A183HF34"/>
<organism evidence="9">
    <name type="scientific">Onchocerca flexuosa</name>
    <dbReference type="NCBI Taxonomy" id="387005"/>
    <lineage>
        <taxon>Eukaryota</taxon>
        <taxon>Metazoa</taxon>
        <taxon>Ecdysozoa</taxon>
        <taxon>Nematoda</taxon>
        <taxon>Chromadorea</taxon>
        <taxon>Rhabditida</taxon>
        <taxon>Spirurina</taxon>
        <taxon>Spiruromorpha</taxon>
        <taxon>Filarioidea</taxon>
        <taxon>Onchocercidae</taxon>
        <taxon>Onchocerca</taxon>
    </lineage>
</organism>
<evidence type="ECO:0000256" key="5">
    <source>
        <dbReference type="PROSITE-ProRule" id="PRU00076"/>
    </source>
</evidence>
<dbReference type="InterPro" id="IPR002049">
    <property type="entry name" value="LE_dom"/>
</dbReference>
<evidence type="ECO:0000313" key="8">
    <source>
        <dbReference type="Proteomes" id="UP000267606"/>
    </source>
</evidence>
<dbReference type="CDD" id="cd00055">
    <property type="entry name" value="EGF_Lam"/>
    <property type="match status" value="1"/>
</dbReference>
<dbReference type="InterPro" id="IPR042635">
    <property type="entry name" value="MEGF10/SREC1/2-like"/>
</dbReference>